<dbReference type="Proteomes" id="UP000063308">
    <property type="component" value="Chromosome"/>
</dbReference>
<gene>
    <name evidence="1" type="ORF">NK6_5814</name>
</gene>
<name>A0A0E3VVD5_9BRAD</name>
<evidence type="ECO:0000313" key="1">
    <source>
        <dbReference type="EMBL" id="BAR58970.1"/>
    </source>
</evidence>
<accession>A0A0E3VVD5</accession>
<protein>
    <submittedName>
        <fullName evidence="1">Uncharacterized protein</fullName>
    </submittedName>
</protein>
<reference evidence="1 2" key="1">
    <citation type="submission" date="2014-11" db="EMBL/GenBank/DDBJ databases">
        <title>Symbiosis island explosion on the genome of extra-slow-growing strains of soybean bradyrhizobia with massive insertion sequences.</title>
        <authorList>
            <person name="Iida T."/>
            <person name="Minamisawa K."/>
        </authorList>
    </citation>
    <scope>NUCLEOTIDE SEQUENCE [LARGE SCALE GENOMIC DNA]</scope>
    <source>
        <strain evidence="1 2">NK6</strain>
    </source>
</reference>
<sequence>MDIGVGFEITYAARRAQRLSNVVLAKARTHTAESIDCER</sequence>
<proteinExistence type="predicted"/>
<dbReference type="EMBL" id="AP014685">
    <property type="protein sequence ID" value="BAR58970.1"/>
    <property type="molecule type" value="Genomic_DNA"/>
</dbReference>
<evidence type="ECO:0000313" key="2">
    <source>
        <dbReference type="Proteomes" id="UP000063308"/>
    </source>
</evidence>
<organism evidence="1 2">
    <name type="scientific">Bradyrhizobium diazoefficiens</name>
    <dbReference type="NCBI Taxonomy" id="1355477"/>
    <lineage>
        <taxon>Bacteria</taxon>
        <taxon>Pseudomonadati</taxon>
        <taxon>Pseudomonadota</taxon>
        <taxon>Alphaproteobacteria</taxon>
        <taxon>Hyphomicrobiales</taxon>
        <taxon>Nitrobacteraceae</taxon>
        <taxon>Bradyrhizobium</taxon>
    </lineage>
</organism>
<dbReference type="AlphaFoldDB" id="A0A0E3VVD5"/>